<gene>
    <name evidence="1" type="ORF">LCGC14_0969000</name>
</gene>
<proteinExistence type="predicted"/>
<dbReference type="AlphaFoldDB" id="A0A0F9NGQ9"/>
<evidence type="ECO:0000313" key="1">
    <source>
        <dbReference type="EMBL" id="KKN17129.1"/>
    </source>
</evidence>
<organism evidence="1">
    <name type="scientific">marine sediment metagenome</name>
    <dbReference type="NCBI Taxonomy" id="412755"/>
    <lineage>
        <taxon>unclassified sequences</taxon>
        <taxon>metagenomes</taxon>
        <taxon>ecological metagenomes</taxon>
    </lineage>
</organism>
<comment type="caution">
    <text evidence="1">The sequence shown here is derived from an EMBL/GenBank/DDBJ whole genome shotgun (WGS) entry which is preliminary data.</text>
</comment>
<dbReference type="EMBL" id="LAZR01003553">
    <property type="protein sequence ID" value="KKN17129.1"/>
    <property type="molecule type" value="Genomic_DNA"/>
</dbReference>
<sequence length="102" mass="11989">MVKSKVPALSLSVEQLVEEGAREEVGNRPYQGRKRSAEEEREWYQGVLRPSIEENLQFMEDERRRLGLPDETMDGRPLIPRSALREMIRLEANHRERIEEGE</sequence>
<name>A0A0F9NGQ9_9ZZZZ</name>
<reference evidence="1" key="1">
    <citation type="journal article" date="2015" name="Nature">
        <title>Complex archaea that bridge the gap between prokaryotes and eukaryotes.</title>
        <authorList>
            <person name="Spang A."/>
            <person name="Saw J.H."/>
            <person name="Jorgensen S.L."/>
            <person name="Zaremba-Niedzwiedzka K."/>
            <person name="Martijn J."/>
            <person name="Lind A.E."/>
            <person name="van Eijk R."/>
            <person name="Schleper C."/>
            <person name="Guy L."/>
            <person name="Ettema T.J."/>
        </authorList>
    </citation>
    <scope>NUCLEOTIDE SEQUENCE</scope>
</reference>
<accession>A0A0F9NGQ9</accession>
<protein>
    <submittedName>
        <fullName evidence="1">Uncharacterized protein</fullName>
    </submittedName>
</protein>